<dbReference type="Gene3D" id="3.40.50.300">
    <property type="entry name" value="P-loop containing nucleotide triphosphate hydrolases"/>
    <property type="match status" value="1"/>
</dbReference>
<dbReference type="CDD" id="cd01029">
    <property type="entry name" value="TOPRIM_primases"/>
    <property type="match status" value="1"/>
</dbReference>
<dbReference type="AlphaFoldDB" id="A0A0F5IQQ0"/>
<evidence type="ECO:0000313" key="2">
    <source>
        <dbReference type="EMBL" id="KKB47457.1"/>
    </source>
</evidence>
<dbReference type="PATRIC" id="fig|1203610.3.peg.5213"/>
<dbReference type="Gene3D" id="3.40.1360.10">
    <property type="match status" value="1"/>
</dbReference>
<dbReference type="RefSeq" id="WP_028728042.1">
    <property type="nucleotide sequence ID" value="NZ_AUAE01000025.1"/>
</dbReference>
<gene>
    <name evidence="2" type="ORF">HMPREF1536_05101</name>
</gene>
<dbReference type="InterPro" id="IPR034154">
    <property type="entry name" value="TOPRIM_DnaG/twinkle"/>
</dbReference>
<accession>A0A0F5IQQ0</accession>
<dbReference type="InterPro" id="IPR027417">
    <property type="entry name" value="P-loop_NTPase"/>
</dbReference>
<protein>
    <recommendedName>
        <fullName evidence="4">Toprim domain-containing protein</fullName>
    </recommendedName>
</protein>
<organism evidence="2 3">
    <name type="scientific">Parabacteroides gordonii MS-1 = DSM 23371</name>
    <dbReference type="NCBI Taxonomy" id="1203610"/>
    <lineage>
        <taxon>Bacteria</taxon>
        <taxon>Pseudomonadati</taxon>
        <taxon>Bacteroidota</taxon>
        <taxon>Bacteroidia</taxon>
        <taxon>Bacteroidales</taxon>
        <taxon>Tannerellaceae</taxon>
        <taxon>Parabacteroides</taxon>
    </lineage>
</organism>
<feature type="region of interest" description="Disordered" evidence="1">
    <location>
        <begin position="125"/>
        <end position="155"/>
    </location>
</feature>
<dbReference type="Pfam" id="PF13481">
    <property type="entry name" value="AAA_25"/>
    <property type="match status" value="1"/>
</dbReference>
<evidence type="ECO:0000313" key="3">
    <source>
        <dbReference type="Proteomes" id="UP000033035"/>
    </source>
</evidence>
<dbReference type="Pfam" id="PF13155">
    <property type="entry name" value="Toprim_2"/>
    <property type="match status" value="1"/>
</dbReference>
<dbReference type="EMBL" id="AQHW01000029">
    <property type="protein sequence ID" value="KKB47457.1"/>
    <property type="molecule type" value="Genomic_DNA"/>
</dbReference>
<dbReference type="SUPFAM" id="SSF56731">
    <property type="entry name" value="DNA primase core"/>
    <property type="match status" value="1"/>
</dbReference>
<sequence>MVRKEEVLARTSNGLDVFRHYLPVKWRVGRNFLNPLYADSKASCNVYYDRRSGTYRMKDFGNGDYSGDCFFLVAKLKGLDCRNAADFVEVLHTIDRELCLGLDGDIPTDGTVGTGGCRRLRPVTGARGGGAGEAGTDTEEAAVSADRPEPKPYRAAEKPFTEGELAYWGASGITVEVLRRYGTISLAEYRGETREGKAFGFSSTPAEPMFGYRGKWGVKVYRPMSEVRFVYGGHTGDNYCFGLEQLPSKGDLLFLTGGEKDVLTLAAHGFHAICFNSETSVIPAKTVRKLVYRFKHIVLLYDTDKTGLECSEKHRAQLAEYGVKRLVLPLPGTKAEKDVTDYFKAGHTREELMGLFLKLLDTLYGDTLAMLKSCEIDYDHPPEQAVAIVTAGDVPLGSEENILCITGGEGTGKSNYTAALVAGAIMERETDADLLGVRVEPNRKGRAVLLYDTEQSEQQLHKNTGRLLRRAGRERMPEYLHVYCLTGMSRSERLTAIVQSMDRYHYLHGGIHLVVIDGVADLIRCANDEAESVALIDEIYRLAGIYRTCIAAVVHFVPNGLKLRGHLGSELQRKSAAILSIEKDENPEVSVVKALKVRDGSPLDIPLMQFRWDKQAGMPVYVGEKPRAEKEKRKEKELAEMAREAFARQEKYGYIELCELIQEMLEVKERTAKGYIRYMREKEIIEKEGDCYVHGQGRV</sequence>
<dbReference type="SUPFAM" id="SSF52540">
    <property type="entry name" value="P-loop containing nucleoside triphosphate hydrolases"/>
    <property type="match status" value="1"/>
</dbReference>
<reference evidence="2 3" key="1">
    <citation type="submission" date="2013-04" db="EMBL/GenBank/DDBJ databases">
        <title>The Genome Sequence of Parabacteroides gordonii DSM 23371.</title>
        <authorList>
            <consortium name="The Broad Institute Genomics Platform"/>
            <person name="Earl A."/>
            <person name="Ward D."/>
            <person name="Feldgarden M."/>
            <person name="Gevers D."/>
            <person name="Martens E."/>
            <person name="Sakamoto M."/>
            <person name="Benno Y."/>
            <person name="Suzuki N."/>
            <person name="Matsunaga N."/>
            <person name="Koshihara K."/>
            <person name="Seki M."/>
            <person name="Komiya H."/>
            <person name="Walker B."/>
            <person name="Young S."/>
            <person name="Zeng Q."/>
            <person name="Gargeya S."/>
            <person name="Fitzgerald M."/>
            <person name="Haas B."/>
            <person name="Abouelleil A."/>
            <person name="Allen A.W."/>
            <person name="Alvarado L."/>
            <person name="Arachchi H.M."/>
            <person name="Berlin A.M."/>
            <person name="Chapman S.B."/>
            <person name="Gainer-Dewar J."/>
            <person name="Goldberg J."/>
            <person name="Griggs A."/>
            <person name="Gujja S."/>
            <person name="Hansen M."/>
            <person name="Howarth C."/>
            <person name="Imamovic A."/>
            <person name="Ireland A."/>
            <person name="Larimer J."/>
            <person name="McCowan C."/>
            <person name="Murphy C."/>
            <person name="Pearson M."/>
            <person name="Poon T.W."/>
            <person name="Priest M."/>
            <person name="Roberts A."/>
            <person name="Saif S."/>
            <person name="Shea T."/>
            <person name="Sisk P."/>
            <person name="Sykes S."/>
            <person name="Wortman J."/>
            <person name="Nusbaum C."/>
            <person name="Birren B."/>
        </authorList>
    </citation>
    <scope>NUCLEOTIDE SEQUENCE [LARGE SCALE GENOMIC DNA]</scope>
    <source>
        <strain evidence="2 3">MS-1</strain>
    </source>
</reference>
<proteinExistence type="predicted"/>
<name>A0A0F5IQQ0_9BACT</name>
<dbReference type="Proteomes" id="UP000033035">
    <property type="component" value="Unassembled WGS sequence"/>
</dbReference>
<feature type="compositionally biased region" description="Basic and acidic residues" evidence="1">
    <location>
        <begin position="146"/>
        <end position="155"/>
    </location>
</feature>
<keyword evidence="3" id="KW-1185">Reference proteome</keyword>
<dbReference type="HOGENOM" id="CLU_029778_1_0_10"/>
<comment type="caution">
    <text evidence="2">The sequence shown here is derived from an EMBL/GenBank/DDBJ whole genome shotgun (WGS) entry which is preliminary data.</text>
</comment>
<dbReference type="STRING" id="1203610.HMPREF1536_05101"/>
<evidence type="ECO:0000256" key="1">
    <source>
        <dbReference type="SAM" id="MobiDB-lite"/>
    </source>
</evidence>
<evidence type="ECO:0008006" key="4">
    <source>
        <dbReference type="Google" id="ProtNLM"/>
    </source>
</evidence>